<dbReference type="NCBIfam" id="NF042991">
    <property type="entry name" value="alk_phos_PafA"/>
    <property type="match status" value="1"/>
</dbReference>
<dbReference type="Pfam" id="PF01663">
    <property type="entry name" value="Phosphodiest"/>
    <property type="match status" value="1"/>
</dbReference>
<dbReference type="InterPro" id="IPR017850">
    <property type="entry name" value="Alkaline_phosphatase_core_sf"/>
</dbReference>
<dbReference type="PANTHER" id="PTHR10151">
    <property type="entry name" value="ECTONUCLEOTIDE PYROPHOSPHATASE/PHOSPHODIESTERASE"/>
    <property type="match status" value="1"/>
</dbReference>
<evidence type="ECO:0000313" key="7">
    <source>
        <dbReference type="Proteomes" id="UP000288227"/>
    </source>
</evidence>
<dbReference type="CDD" id="cd16016">
    <property type="entry name" value="AP-SPAP"/>
    <property type="match status" value="1"/>
</dbReference>
<dbReference type="EMBL" id="BHXQ01000005">
    <property type="protein sequence ID" value="GCC52780.1"/>
    <property type="molecule type" value="Genomic_DNA"/>
</dbReference>
<keyword evidence="3" id="KW-0732">Signal</keyword>
<dbReference type="AlphaFoldDB" id="A0A401UD39"/>
<evidence type="ECO:0000313" key="6">
    <source>
        <dbReference type="EMBL" id="GCC52780.1"/>
    </source>
</evidence>
<comment type="caution">
    <text evidence="6">The sequence shown here is derived from an EMBL/GenBank/DDBJ whole genome shotgun (WGS) entry which is preliminary data.</text>
</comment>
<feature type="active site" description="Phosphothreonine intermediate" evidence="4">
    <location>
        <position position="48"/>
    </location>
</feature>
<dbReference type="OrthoDB" id="9766127at2"/>
<keyword evidence="2" id="KW-0479">Metal-binding</keyword>
<sequence length="519" mass="57563">MVGIVVDQMRQEYLYRYESKFGEGGFKRLMREGFMLTNAHYNYAPTVTGPGHASVYTGTTPAIHGIIGNDYYDKELKKMVYCVEDPTQRMIGSTMSGGVSPWRMLSTTVTDELELFTNKKAKVIGISIKDRGSVLPAGHMADAAYFPEGRGGNFITSSFYRNDLPEWVTKFNARNLPATYITKPWTPLLSIEQYTESGPDDSPYERKIGGKEKMTFPYNFAEMIAKGGGDVFAYSPYANDYVTEFAKAALVGEQMGKDEVSDFLAISYSTPDILGHSVGPRSVELQDLYMRLDRNIDDLLKALDKEVGVGNYTVFLSADHAVADVPQFMKDNKVPAGYFNDEYALAKLNEYLATFYPGKRLIEKISNEQVFLNHNAFDGDARTSGLDMFVVAELAGKFLMTLDGVANYYTEAIIKQSDFDEGGLKGKIIRGHHAKRSGDIAFILEPGWFEGNSVQGTTHGSPYAYDTHVPMLFFGHGVKQGTSSVYHPITDIAPTVSILLKIMFPNGCTGQPIAELLKD</sequence>
<dbReference type="Gene3D" id="3.40.720.10">
    <property type="entry name" value="Alkaline Phosphatase, subunit A"/>
    <property type="match status" value="1"/>
</dbReference>
<dbReference type="Gene3D" id="3.30.1360.150">
    <property type="match status" value="1"/>
</dbReference>
<feature type="binding site" evidence="5">
    <location>
        <position position="69"/>
    </location>
    <ligand>
        <name>substrate</name>
    </ligand>
</feature>
<evidence type="ECO:0000256" key="5">
    <source>
        <dbReference type="PIRSR" id="PIRSR031924-51"/>
    </source>
</evidence>
<keyword evidence="1 4" id="KW-0597">Phosphoprotein</keyword>
<proteinExistence type="predicted"/>
<organism evidence="6 7">
    <name type="scientific">Chryseotalea sanaruensis</name>
    <dbReference type="NCBI Taxonomy" id="2482724"/>
    <lineage>
        <taxon>Bacteria</taxon>
        <taxon>Pseudomonadati</taxon>
        <taxon>Bacteroidota</taxon>
        <taxon>Cytophagia</taxon>
        <taxon>Cytophagales</taxon>
        <taxon>Chryseotaleaceae</taxon>
        <taxon>Chryseotalea</taxon>
    </lineage>
</organism>
<dbReference type="SUPFAM" id="SSF53649">
    <property type="entry name" value="Alkaline phosphatase-like"/>
    <property type="match status" value="1"/>
</dbReference>
<dbReference type="GO" id="GO:0046872">
    <property type="term" value="F:metal ion binding"/>
    <property type="evidence" value="ECO:0007669"/>
    <property type="project" value="UniProtKB-KW"/>
</dbReference>
<evidence type="ECO:0000256" key="1">
    <source>
        <dbReference type="ARBA" id="ARBA00022553"/>
    </source>
</evidence>
<dbReference type="InterPro" id="IPR026263">
    <property type="entry name" value="Alkaline_phosphatase_prok"/>
</dbReference>
<name>A0A401UD39_9BACT</name>
<evidence type="ECO:0000256" key="2">
    <source>
        <dbReference type="ARBA" id="ARBA00022723"/>
    </source>
</evidence>
<dbReference type="GO" id="GO:0004035">
    <property type="term" value="F:alkaline phosphatase activity"/>
    <property type="evidence" value="ECO:0007669"/>
    <property type="project" value="InterPro"/>
</dbReference>
<dbReference type="PANTHER" id="PTHR10151:SF120">
    <property type="entry name" value="BIS(5'-ADENOSYL)-TRIPHOSPHATASE"/>
    <property type="match status" value="1"/>
</dbReference>
<dbReference type="PIRSF" id="PIRSF031924">
    <property type="entry name" value="Pi-irrepressible_AP"/>
    <property type="match status" value="1"/>
</dbReference>
<protein>
    <submittedName>
        <fullName evidence="6">Alkaline phosphatase family protein</fullName>
    </submittedName>
</protein>
<feature type="binding site" evidence="5">
    <location>
        <begin position="129"/>
        <end position="131"/>
    </location>
    <ligand>
        <name>substrate</name>
    </ligand>
</feature>
<gene>
    <name evidence="6" type="ORF">SanaruYs_30190</name>
</gene>
<dbReference type="InterPro" id="IPR002591">
    <property type="entry name" value="Phosphodiest/P_Trfase"/>
</dbReference>
<accession>A0A401UD39</accession>
<evidence type="ECO:0000256" key="3">
    <source>
        <dbReference type="ARBA" id="ARBA00022729"/>
    </source>
</evidence>
<keyword evidence="7" id="KW-1185">Reference proteome</keyword>
<dbReference type="Proteomes" id="UP000288227">
    <property type="component" value="Unassembled WGS sequence"/>
</dbReference>
<evidence type="ECO:0000256" key="4">
    <source>
        <dbReference type="PIRSR" id="PIRSR031924-50"/>
    </source>
</evidence>
<reference evidence="6 7" key="1">
    <citation type="submission" date="2018-11" db="EMBL/GenBank/DDBJ databases">
        <title>Chryseotalea sanarue gen. nov., sp., nov., a member of the family Cytophagaceae, isolated from a brackish lake in Hamamatsu Japan.</title>
        <authorList>
            <person name="Maejima Y."/>
            <person name="Iino T."/>
            <person name="Muraguchi Y."/>
            <person name="Fukuda K."/>
            <person name="Ohkuma M."/>
            <person name="Moriuchi R."/>
            <person name="Dohra H."/>
            <person name="Kimbara K."/>
            <person name="Shintani M."/>
        </authorList>
    </citation>
    <scope>NUCLEOTIDE SEQUENCE [LARGE SCALE GENOMIC DNA]</scope>
    <source>
        <strain evidence="6 7">Ys</strain>
    </source>
</reference>